<evidence type="ECO:0000313" key="1">
    <source>
        <dbReference type="EMBL" id="GMM13984.1"/>
    </source>
</evidence>
<dbReference type="Proteomes" id="UP001346800">
    <property type="component" value="Unassembled WGS sequence"/>
</dbReference>
<gene>
    <name evidence="2" type="ORF">LABF125_10400</name>
    <name evidence="1" type="ORF">LABF186_10990</name>
</gene>
<evidence type="ECO:0008006" key="5">
    <source>
        <dbReference type="Google" id="ProtNLM"/>
    </source>
</evidence>
<dbReference type="AlphaFoldDB" id="A0ABD0C3Y3"/>
<dbReference type="Proteomes" id="UP001332503">
    <property type="component" value="Unassembled WGS sequence"/>
</dbReference>
<sequence>MYRSIDRLKNLNEEPKNCFAKIMVNYYQCILEGDLLKGQKILDFLRENGMDEIVAKIKI</sequence>
<protein>
    <recommendedName>
        <fullName evidence="5">Transcriptional regulator</fullName>
    </recommendedName>
</protein>
<reference evidence="1" key="1">
    <citation type="submission" date="2023-06" db="EMBL/GenBank/DDBJ databases">
        <authorList>
            <person name="Tohno M."/>
            <person name="Tanizawa Y."/>
        </authorList>
    </citation>
    <scope>NUCLEOTIDE SEQUENCE</scope>
    <source>
        <strain evidence="2">BF125</strain>
        <strain evidence="1">BF186</strain>
    </source>
</reference>
<comment type="caution">
    <text evidence="1">The sequence shown here is derived from an EMBL/GenBank/DDBJ whole genome shotgun (WGS) entry which is preliminary data.</text>
</comment>
<keyword evidence="3" id="KW-1185">Reference proteome</keyword>
<accession>A0ABD0C3Y3</accession>
<proteinExistence type="predicted"/>
<evidence type="ECO:0000313" key="4">
    <source>
        <dbReference type="Proteomes" id="UP001346800"/>
    </source>
</evidence>
<organism evidence="1 4">
    <name type="scientific">Lactobacillus amylovorus subsp. animalium</name>
    <dbReference type="NCBI Taxonomy" id="3378536"/>
    <lineage>
        <taxon>Bacteria</taxon>
        <taxon>Bacillati</taxon>
        <taxon>Bacillota</taxon>
        <taxon>Bacilli</taxon>
        <taxon>Lactobacillales</taxon>
        <taxon>Lactobacillaceae</taxon>
        <taxon>Lactobacillus</taxon>
    </lineage>
</organism>
<evidence type="ECO:0000313" key="2">
    <source>
        <dbReference type="EMBL" id="GMM15907.1"/>
    </source>
</evidence>
<name>A0ABD0C3Y3_LACAM</name>
<evidence type="ECO:0000313" key="3">
    <source>
        <dbReference type="Proteomes" id="UP001332503"/>
    </source>
</evidence>
<reference evidence="3 4" key="2">
    <citation type="journal article" date="2024" name="Int. J. Syst. Evol. Microbiol.">
        <title>Proposal of Lactobacillus amylovorus subsp. animalis subsp. nov. and an emended description of Lactobacillus amylovorus.</title>
        <authorList>
            <person name="Yamane K."/>
            <person name="Tanizawa Y."/>
            <person name="Kobayashi H."/>
            <person name="Kamizono T."/>
            <person name="Kojima Y."/>
            <person name="Takagi H."/>
            <person name="Tohno M."/>
        </authorList>
    </citation>
    <scope>NUCLEOTIDE SEQUENCE [LARGE SCALE GENOMIC DNA]</scope>
    <source>
        <strain evidence="2 3">BF125</strain>
        <strain evidence="1 4">BF186</strain>
    </source>
</reference>
<dbReference type="EMBL" id="BTFQ01000040">
    <property type="protein sequence ID" value="GMM13984.1"/>
    <property type="molecule type" value="Genomic_DNA"/>
</dbReference>
<dbReference type="EMBL" id="BTFR01000016">
    <property type="protein sequence ID" value="GMM15907.1"/>
    <property type="molecule type" value="Genomic_DNA"/>
</dbReference>